<accession>A0A8J2S2B3</accession>
<proteinExistence type="predicted"/>
<dbReference type="OrthoDB" id="6348592at2759"/>
<evidence type="ECO:0000313" key="3">
    <source>
        <dbReference type="Proteomes" id="UP000789390"/>
    </source>
</evidence>
<dbReference type="PROSITE" id="PS50011">
    <property type="entry name" value="PROTEIN_KINASE_DOM"/>
    <property type="match status" value="1"/>
</dbReference>
<dbReference type="GO" id="GO:0036498">
    <property type="term" value="P:IRE1-mediated unfolded protein response"/>
    <property type="evidence" value="ECO:0007669"/>
    <property type="project" value="TreeGrafter"/>
</dbReference>
<evidence type="ECO:0000313" key="2">
    <source>
        <dbReference type="EMBL" id="CAH0111662.1"/>
    </source>
</evidence>
<dbReference type="GO" id="GO:0005524">
    <property type="term" value="F:ATP binding"/>
    <property type="evidence" value="ECO:0007669"/>
    <property type="project" value="InterPro"/>
</dbReference>
<organism evidence="2 3">
    <name type="scientific">Daphnia galeata</name>
    <dbReference type="NCBI Taxonomy" id="27404"/>
    <lineage>
        <taxon>Eukaryota</taxon>
        <taxon>Metazoa</taxon>
        <taxon>Ecdysozoa</taxon>
        <taxon>Arthropoda</taxon>
        <taxon>Crustacea</taxon>
        <taxon>Branchiopoda</taxon>
        <taxon>Diplostraca</taxon>
        <taxon>Cladocera</taxon>
        <taxon>Anomopoda</taxon>
        <taxon>Daphniidae</taxon>
        <taxon>Daphnia</taxon>
    </lineage>
</organism>
<dbReference type="SMART" id="SM00220">
    <property type="entry name" value="S_TKc"/>
    <property type="match status" value="1"/>
</dbReference>
<reference evidence="2" key="1">
    <citation type="submission" date="2021-11" db="EMBL/GenBank/DDBJ databases">
        <authorList>
            <person name="Schell T."/>
        </authorList>
    </citation>
    <scope>NUCLEOTIDE SEQUENCE</scope>
    <source>
        <strain evidence="2">M5</strain>
    </source>
</reference>
<dbReference type="InterPro" id="IPR045133">
    <property type="entry name" value="IRE1/2-like"/>
</dbReference>
<dbReference type="InterPro" id="IPR008271">
    <property type="entry name" value="Ser/Thr_kinase_AS"/>
</dbReference>
<keyword evidence="3" id="KW-1185">Reference proteome</keyword>
<comment type="caution">
    <text evidence="2">The sequence shown here is derived from an EMBL/GenBank/DDBJ whole genome shotgun (WGS) entry which is preliminary data.</text>
</comment>
<dbReference type="PROSITE" id="PS00108">
    <property type="entry name" value="PROTEIN_KINASE_ST"/>
    <property type="match status" value="1"/>
</dbReference>
<dbReference type="GO" id="GO:0070059">
    <property type="term" value="P:intrinsic apoptotic signaling pathway in response to endoplasmic reticulum stress"/>
    <property type="evidence" value="ECO:0007669"/>
    <property type="project" value="TreeGrafter"/>
</dbReference>
<dbReference type="GO" id="GO:0004521">
    <property type="term" value="F:RNA endonuclease activity"/>
    <property type="evidence" value="ECO:0007669"/>
    <property type="project" value="InterPro"/>
</dbReference>
<dbReference type="GO" id="GO:0004674">
    <property type="term" value="F:protein serine/threonine kinase activity"/>
    <property type="evidence" value="ECO:0007669"/>
    <property type="project" value="InterPro"/>
</dbReference>
<dbReference type="Gene3D" id="1.10.510.10">
    <property type="entry name" value="Transferase(Phosphotransferase) domain 1"/>
    <property type="match status" value="1"/>
</dbReference>
<dbReference type="GO" id="GO:0051082">
    <property type="term" value="F:unfolded protein binding"/>
    <property type="evidence" value="ECO:0007669"/>
    <property type="project" value="TreeGrafter"/>
</dbReference>
<dbReference type="SUPFAM" id="SSF56112">
    <property type="entry name" value="Protein kinase-like (PK-like)"/>
    <property type="match status" value="1"/>
</dbReference>
<dbReference type="Pfam" id="PF00069">
    <property type="entry name" value="Pkinase"/>
    <property type="match status" value="1"/>
</dbReference>
<dbReference type="AlphaFoldDB" id="A0A8J2S2B3"/>
<name>A0A8J2S2B3_9CRUS</name>
<feature type="domain" description="Protein kinase" evidence="1">
    <location>
        <begin position="34"/>
        <end position="293"/>
    </location>
</feature>
<protein>
    <recommendedName>
        <fullName evidence="1">Protein kinase domain-containing protein</fullName>
    </recommendedName>
</protein>
<dbReference type="PANTHER" id="PTHR13954">
    <property type="entry name" value="IRE1-RELATED"/>
    <property type="match status" value="1"/>
</dbReference>
<sequence length="685" mass="80075">MAEAKDIAQFIKKVKKPEEQSVAYPKPFSNEIQFDRNNVLGRGNSVVYHGTYKGDPVAVKRIVVDLLSEEDREIRTQVKLDHENVLKIVTVEQDLDFRYIVLELCEGTLADVINKTYKRPELSSDMTVLNEIATGLHYIHSKKLVHRDIKPDNILISSNGRIKISDFDLCKETSTNHTYLVSGPFKGTKFWMPKELWIVPDNNSTPIKGSIESDIFSAGCVFFYFVTRGIHPFGDDKFDNSKIQQNIVDGNVVNFHRLNQSHFASDIILAMLQLVPNKRITLEEILRQFETLMDEKRAILREILRQFETLMDEKRAANIMRRIAEKNSPFTTLPVKNSSFKSSFVHCTLNIIRAMLQHEPNERITLEEILRRFEYQLITLALADEKRAANIVRRIAEKNNPFVVYTLPIEKYHETNSLRVDYYVFGKPNSSALENSRRKTILMYEFLFGDVRNGMKCSETVILINAMINYLLDVKWVDNFRFKLNDEAFSHHDMVTLFHFNEIEGSRLGYPLTIIVIKPEESGYFRFWKRIPQRIDEEFKNIFYYGEMEQPNAICFTLQLQLERDNSDLLKWMIYKEISYLSSTFNWHPSPIKNKCRFFANFAKYDDFNKFTMRGFLSQPSLTLAQRYAIRGGQDAQVNKLLYQFICLPKSNEDVQNQANFEMNVNRFDTFFHFDLSGLIDLPNF</sequence>
<dbReference type="InterPro" id="IPR000719">
    <property type="entry name" value="Prot_kinase_dom"/>
</dbReference>
<gene>
    <name evidence="2" type="ORF">DGAL_LOCUS15312</name>
</gene>
<evidence type="ECO:0000259" key="1">
    <source>
        <dbReference type="PROSITE" id="PS50011"/>
    </source>
</evidence>
<dbReference type="PANTHER" id="PTHR13954:SF6">
    <property type="entry name" value="NON-SPECIFIC SERINE_THREONINE PROTEIN KINASE"/>
    <property type="match status" value="1"/>
</dbReference>
<dbReference type="Proteomes" id="UP000789390">
    <property type="component" value="Unassembled WGS sequence"/>
</dbReference>
<dbReference type="GO" id="GO:1990604">
    <property type="term" value="C:IRE1-TRAF2-ASK1 complex"/>
    <property type="evidence" value="ECO:0007669"/>
    <property type="project" value="TreeGrafter"/>
</dbReference>
<dbReference type="InterPro" id="IPR011009">
    <property type="entry name" value="Kinase-like_dom_sf"/>
</dbReference>
<dbReference type="Gene3D" id="3.30.200.20">
    <property type="entry name" value="Phosphorylase Kinase, domain 1"/>
    <property type="match status" value="1"/>
</dbReference>
<dbReference type="EMBL" id="CAKKLH010000315">
    <property type="protein sequence ID" value="CAH0111662.1"/>
    <property type="molecule type" value="Genomic_DNA"/>
</dbReference>